<dbReference type="Proteomes" id="UP000653797">
    <property type="component" value="Unassembled WGS sequence"/>
</dbReference>
<organism evidence="2 3">
    <name type="scientific">Spirosoma validum</name>
    <dbReference type="NCBI Taxonomy" id="2771355"/>
    <lineage>
        <taxon>Bacteria</taxon>
        <taxon>Pseudomonadati</taxon>
        <taxon>Bacteroidota</taxon>
        <taxon>Cytophagia</taxon>
        <taxon>Cytophagales</taxon>
        <taxon>Cytophagaceae</taxon>
        <taxon>Spirosoma</taxon>
    </lineage>
</organism>
<dbReference type="EMBL" id="JACXAA010000011">
    <property type="protein sequence ID" value="MBD2756216.1"/>
    <property type="molecule type" value="Genomic_DNA"/>
</dbReference>
<dbReference type="CDD" id="cd00146">
    <property type="entry name" value="PKD"/>
    <property type="match status" value="2"/>
</dbReference>
<keyword evidence="3" id="KW-1185">Reference proteome</keyword>
<dbReference type="SMART" id="SM00089">
    <property type="entry name" value="PKD"/>
    <property type="match status" value="2"/>
</dbReference>
<dbReference type="Gene3D" id="2.60.40.10">
    <property type="entry name" value="Immunoglobulins"/>
    <property type="match status" value="2"/>
</dbReference>
<comment type="caution">
    <text evidence="2">The sequence shown here is derived from an EMBL/GenBank/DDBJ whole genome shotgun (WGS) entry which is preliminary data.</text>
</comment>
<proteinExistence type="predicted"/>
<dbReference type="PROSITE" id="PS51257">
    <property type="entry name" value="PROKAR_LIPOPROTEIN"/>
    <property type="match status" value="1"/>
</dbReference>
<dbReference type="AlphaFoldDB" id="A0A927B5V7"/>
<name>A0A927B5V7_9BACT</name>
<dbReference type="Pfam" id="PF18911">
    <property type="entry name" value="PKD_4"/>
    <property type="match status" value="2"/>
</dbReference>
<dbReference type="RefSeq" id="WP_191041837.1">
    <property type="nucleotide sequence ID" value="NZ_JACXAA010000011.1"/>
</dbReference>
<dbReference type="SUPFAM" id="SSF49299">
    <property type="entry name" value="PKD domain"/>
    <property type="match status" value="2"/>
</dbReference>
<sequence length="265" mass="28907">MKKQFYLLFFCSIILGCQPKITPKPTADFDFTVDTGGRVQFTNKSQDADRYQWIFTDGQASTDPNPLITFKSNGIYSAQLIAKGRAGTDDITRSVEITTVAVQARPVANFDYTIGAGGRVQFTNKSTNADRYQWIFNDGQASTDPSPVITFKSNGTHSVQLYAKNIIGIDDITKSIEITDVVTTGTALFWVNSSVATDIEIYVDNGLRGIITRSQSAAPACGAEGYVTLTYPAGTYSYYAKSKTQSWSGTFTVKNGTCTTKMLGE</sequence>
<dbReference type="InterPro" id="IPR035986">
    <property type="entry name" value="PKD_dom_sf"/>
</dbReference>
<accession>A0A927B5V7</accession>
<evidence type="ECO:0000259" key="1">
    <source>
        <dbReference type="PROSITE" id="PS50093"/>
    </source>
</evidence>
<gene>
    <name evidence="2" type="ORF">IC230_25185</name>
</gene>
<reference evidence="2" key="1">
    <citation type="submission" date="2020-09" db="EMBL/GenBank/DDBJ databases">
        <authorList>
            <person name="Kim M.K."/>
        </authorList>
    </citation>
    <scope>NUCLEOTIDE SEQUENCE</scope>
    <source>
        <strain evidence="2">BT704</strain>
    </source>
</reference>
<evidence type="ECO:0000313" key="3">
    <source>
        <dbReference type="Proteomes" id="UP000653797"/>
    </source>
</evidence>
<feature type="domain" description="PKD" evidence="1">
    <location>
        <begin position="132"/>
        <end position="179"/>
    </location>
</feature>
<feature type="domain" description="PKD" evidence="1">
    <location>
        <begin position="51"/>
        <end position="98"/>
    </location>
</feature>
<dbReference type="InterPro" id="IPR022409">
    <property type="entry name" value="PKD/Chitinase_dom"/>
</dbReference>
<dbReference type="PROSITE" id="PS50093">
    <property type="entry name" value="PKD"/>
    <property type="match status" value="2"/>
</dbReference>
<dbReference type="InterPro" id="IPR013783">
    <property type="entry name" value="Ig-like_fold"/>
</dbReference>
<protein>
    <submittedName>
        <fullName evidence="2">PKD domain-containing protein</fullName>
    </submittedName>
</protein>
<evidence type="ECO:0000313" key="2">
    <source>
        <dbReference type="EMBL" id="MBD2756216.1"/>
    </source>
</evidence>
<dbReference type="InterPro" id="IPR000601">
    <property type="entry name" value="PKD_dom"/>
</dbReference>